<dbReference type="Pfam" id="PF03476">
    <property type="entry name" value="MOSC_N"/>
    <property type="match status" value="1"/>
</dbReference>
<dbReference type="AlphaFoldDB" id="A0A915EPA3"/>
<dbReference type="Pfam" id="PF03473">
    <property type="entry name" value="MOSC"/>
    <property type="match status" value="1"/>
</dbReference>
<dbReference type="SUPFAM" id="SSF53383">
    <property type="entry name" value="PLP-dependent transferases"/>
    <property type="match status" value="1"/>
</dbReference>
<organism evidence="3 4">
    <name type="scientific">Ditylenchus dipsaci</name>
    <dbReference type="NCBI Taxonomy" id="166011"/>
    <lineage>
        <taxon>Eukaryota</taxon>
        <taxon>Metazoa</taxon>
        <taxon>Ecdysozoa</taxon>
        <taxon>Nematoda</taxon>
        <taxon>Chromadorea</taxon>
        <taxon>Rhabditida</taxon>
        <taxon>Tylenchina</taxon>
        <taxon>Tylenchomorpha</taxon>
        <taxon>Sphaerularioidea</taxon>
        <taxon>Anguinidae</taxon>
        <taxon>Anguininae</taxon>
        <taxon>Ditylenchus</taxon>
    </lineage>
</organism>
<proteinExistence type="predicted"/>
<evidence type="ECO:0000313" key="4">
    <source>
        <dbReference type="WBParaSite" id="jg8364"/>
    </source>
</evidence>
<evidence type="ECO:0000313" key="3">
    <source>
        <dbReference type="Proteomes" id="UP000887574"/>
    </source>
</evidence>
<evidence type="ECO:0000256" key="1">
    <source>
        <dbReference type="ARBA" id="ARBA00023150"/>
    </source>
</evidence>
<dbReference type="WBParaSite" id="jg8364">
    <property type="protein sequence ID" value="jg8364"/>
    <property type="gene ID" value="jg8364"/>
</dbReference>
<dbReference type="InterPro" id="IPR015422">
    <property type="entry name" value="PyrdxlP-dep_Trfase_small"/>
</dbReference>
<dbReference type="Pfam" id="PF00266">
    <property type="entry name" value="Aminotran_5"/>
    <property type="match status" value="1"/>
</dbReference>
<dbReference type="PROSITE" id="PS51340">
    <property type="entry name" value="MOSC"/>
    <property type="match status" value="1"/>
</dbReference>
<dbReference type="PANTHER" id="PTHR14237">
    <property type="entry name" value="MOLYBDOPTERIN COFACTOR SULFURASE MOSC"/>
    <property type="match status" value="1"/>
</dbReference>
<dbReference type="InterPro" id="IPR000192">
    <property type="entry name" value="Aminotrans_V_dom"/>
</dbReference>
<dbReference type="InterPro" id="IPR005303">
    <property type="entry name" value="MOCOS_middle"/>
</dbReference>
<dbReference type="PANTHER" id="PTHR14237:SF80">
    <property type="entry name" value="MOLYBDENUM COFACTOR SULFURASE"/>
    <property type="match status" value="1"/>
</dbReference>
<protein>
    <submittedName>
        <fullName evidence="4">MOSC domain-containing protein</fullName>
    </submittedName>
</protein>
<dbReference type="GO" id="GO:0030151">
    <property type="term" value="F:molybdenum ion binding"/>
    <property type="evidence" value="ECO:0007669"/>
    <property type="project" value="InterPro"/>
</dbReference>
<dbReference type="GO" id="GO:0003824">
    <property type="term" value="F:catalytic activity"/>
    <property type="evidence" value="ECO:0007669"/>
    <property type="project" value="InterPro"/>
</dbReference>
<dbReference type="InterPro" id="IPR005302">
    <property type="entry name" value="MoCF_Sase_C"/>
</dbReference>
<sequence>MQDIAAWLTDPSLCLANPHSRHASGQFTSNAIEDIRQRILQHFHVSHTEYALVFTANATAALKLLAESYSFGCSTGKKDTRFLLTDQLPDASTKSILMMLRDSHTSLIGMRNMVDCEKVVVLQNFDCLQNLVQNDLPSRNKKVADNNSRKLFVLTAMSNFCGCKYDLRVVSRMQEDLGWSVCLDAAALAGCSQLNLQQAGLPHFVAISFYKMFGYPTGLGALLVHRDHAHLLHKTTYFGGGTVDFASDTSLFVQHRSQLETKFEDGTLDFYSIVSLEQRCFQLAHQAKKLSTRPKHANGCAVAVVYGWKNGNLASQGPIVNFNLIRDDGSWVGYVEVEKMADLFALEMRTGCFCNQGACAVHLRLKEQTLKQGLELGKVCGDELDLGTSTEDDIKVFQQMIECCFSCGAIEPTKWKLSATGLLYDRNWMIVSGGVPLTQKRFPVLCQIIPKIEEERCKLILQDRLGKLEKLKVGLAHVPAEKNKNNKTVDLEWSTAKVCTNRFDLLDYDHAKTNEWLSDLHPSLQNNDCHLVGKAVCNPPNPESPEPSRSFSNQGEYLLLTKASINAIAQQTGLPWKTVMRRFRPNLVIDVDILNGDDGDSVDLEPFQEDKFKELHVGNLIFEVTGLCTRCQMICIDQDTGEKDPNLLLSLRDLRKHSNDKTSSESKKLTFGVYLSLKKNAFQSSRISSS</sequence>
<dbReference type="Proteomes" id="UP000887574">
    <property type="component" value="Unplaced"/>
</dbReference>
<name>A0A915EPA3_9BILA</name>
<dbReference type="Gene3D" id="3.40.640.10">
    <property type="entry name" value="Type I PLP-dependent aspartate aminotransferase-like (Major domain)"/>
    <property type="match status" value="1"/>
</dbReference>
<reference evidence="4" key="1">
    <citation type="submission" date="2022-11" db="UniProtKB">
        <authorList>
            <consortium name="WormBaseParasite"/>
        </authorList>
    </citation>
    <scope>IDENTIFICATION</scope>
</reference>
<dbReference type="InterPro" id="IPR015421">
    <property type="entry name" value="PyrdxlP-dep_Trfase_major"/>
</dbReference>
<evidence type="ECO:0000259" key="2">
    <source>
        <dbReference type="PROSITE" id="PS51340"/>
    </source>
</evidence>
<dbReference type="GO" id="GO:0006777">
    <property type="term" value="P:Mo-molybdopterin cofactor biosynthetic process"/>
    <property type="evidence" value="ECO:0007669"/>
    <property type="project" value="UniProtKB-KW"/>
</dbReference>
<dbReference type="Gene3D" id="3.90.1150.10">
    <property type="entry name" value="Aspartate Aminotransferase, domain 1"/>
    <property type="match status" value="1"/>
</dbReference>
<dbReference type="InterPro" id="IPR015424">
    <property type="entry name" value="PyrdxlP-dep_Trfase"/>
</dbReference>
<keyword evidence="3" id="KW-1185">Reference proteome</keyword>
<feature type="domain" description="MOSC" evidence="2">
    <location>
        <begin position="517"/>
        <end position="690"/>
    </location>
</feature>
<dbReference type="GO" id="GO:0030170">
    <property type="term" value="F:pyridoxal phosphate binding"/>
    <property type="evidence" value="ECO:0007669"/>
    <property type="project" value="InterPro"/>
</dbReference>
<keyword evidence="1" id="KW-0501">Molybdenum cofactor biosynthesis</keyword>
<accession>A0A915EPA3</accession>
<dbReference type="SUPFAM" id="SSF141673">
    <property type="entry name" value="MOSC N-terminal domain-like"/>
    <property type="match status" value="1"/>
</dbReference>